<feature type="region of interest" description="Disordered" evidence="5">
    <location>
        <begin position="37"/>
        <end position="59"/>
    </location>
</feature>
<evidence type="ECO:0000256" key="4">
    <source>
        <dbReference type="ARBA" id="ARBA00035682"/>
    </source>
</evidence>
<evidence type="ECO:0000256" key="5">
    <source>
        <dbReference type="SAM" id="MobiDB-lite"/>
    </source>
</evidence>
<keyword evidence="9" id="KW-1185">Reference proteome</keyword>
<dbReference type="Pfam" id="PF08213">
    <property type="entry name" value="COX24_C"/>
    <property type="match status" value="1"/>
</dbReference>
<dbReference type="PANTHER" id="PTHR32035:SF3">
    <property type="entry name" value="SMALL RIBOSOMAL SUBUNIT PROTEIN MS38"/>
    <property type="match status" value="1"/>
</dbReference>
<dbReference type="GO" id="GO:0005739">
    <property type="term" value="C:mitochondrion"/>
    <property type="evidence" value="ECO:0007669"/>
    <property type="project" value="UniProtKB-SubCell"/>
</dbReference>
<organism evidence="7">
    <name type="scientific">Daucus carota subsp. sativus</name>
    <name type="common">Carrot</name>
    <dbReference type="NCBI Taxonomy" id="79200"/>
    <lineage>
        <taxon>Eukaryota</taxon>
        <taxon>Viridiplantae</taxon>
        <taxon>Streptophyta</taxon>
        <taxon>Embryophyta</taxon>
        <taxon>Tracheophyta</taxon>
        <taxon>Spermatophyta</taxon>
        <taxon>Magnoliopsida</taxon>
        <taxon>eudicotyledons</taxon>
        <taxon>Gunneridae</taxon>
        <taxon>Pentapetalae</taxon>
        <taxon>asterids</taxon>
        <taxon>campanulids</taxon>
        <taxon>Apiales</taxon>
        <taxon>Apiaceae</taxon>
        <taxon>Apioideae</taxon>
        <taxon>Scandiceae</taxon>
        <taxon>Daucinae</taxon>
        <taxon>Daucus</taxon>
        <taxon>Daucus sect. Daucus</taxon>
    </lineage>
</organism>
<sequence length="129" mass="14778">MASLFQKLARNQSTTRLITSFKNPILSHPPVLNHLSQLNPTHLTPISPPSQPKTEDPFSHQSLHFYPSFSFGCFLNPISLSGLVQSEIQVDAVSDDSGMMWADSVKKKRKRKMNKHKLKKLRKRLRRKT</sequence>
<dbReference type="STRING" id="79200.A0A166B990"/>
<evidence type="ECO:0000256" key="1">
    <source>
        <dbReference type="ARBA" id="ARBA00004173"/>
    </source>
</evidence>
<dbReference type="SMART" id="SM01155">
    <property type="entry name" value="DUF1713"/>
    <property type="match status" value="1"/>
</dbReference>
<comment type="similarity">
    <text evidence="3">Belongs to the mitochondrion-specific ribosomal protein mS38 family.</text>
</comment>
<dbReference type="OrthoDB" id="1932216at2759"/>
<evidence type="ECO:0000256" key="2">
    <source>
        <dbReference type="ARBA" id="ARBA00023128"/>
    </source>
</evidence>
<name>A0A166B990_DAUCS</name>
<evidence type="ECO:0000259" key="6">
    <source>
        <dbReference type="SMART" id="SM01155"/>
    </source>
</evidence>
<dbReference type="OMA" id="DSPTVIF"/>
<dbReference type="Proteomes" id="UP000077755">
    <property type="component" value="Chromosome 3"/>
</dbReference>
<dbReference type="EMBL" id="LNRQ01000003">
    <property type="protein sequence ID" value="KZN02519.1"/>
    <property type="molecule type" value="Genomic_DNA"/>
</dbReference>
<evidence type="ECO:0000313" key="8">
    <source>
        <dbReference type="EMBL" id="WOG93459.1"/>
    </source>
</evidence>
<accession>A0A166B990</accession>
<feature type="compositionally biased region" description="Basic residues" evidence="5">
    <location>
        <begin position="106"/>
        <end position="129"/>
    </location>
</feature>
<dbReference type="Gramene" id="KZN02519">
    <property type="protein sequence ID" value="KZN02519"/>
    <property type="gene ID" value="DCAR_011273"/>
</dbReference>
<protein>
    <recommendedName>
        <fullName evidence="4">Small ribosomal subunit protein mS38</fullName>
    </recommendedName>
</protein>
<evidence type="ECO:0000313" key="9">
    <source>
        <dbReference type="Proteomes" id="UP000077755"/>
    </source>
</evidence>
<proteinExistence type="inferred from homology"/>
<feature type="domain" description="Ribosomal protein mS38 C-terminal" evidence="6">
    <location>
        <begin position="101"/>
        <end position="128"/>
    </location>
</feature>
<keyword evidence="2" id="KW-0496">Mitochondrion</keyword>
<dbReference type="AlphaFoldDB" id="A0A166B990"/>
<dbReference type="EMBL" id="CP093345">
    <property type="protein sequence ID" value="WOG93459.1"/>
    <property type="molecule type" value="Genomic_DNA"/>
</dbReference>
<comment type="subcellular location">
    <subcellularLocation>
        <location evidence="1">Mitochondrion</location>
    </subcellularLocation>
</comment>
<evidence type="ECO:0000256" key="3">
    <source>
        <dbReference type="ARBA" id="ARBA00035647"/>
    </source>
</evidence>
<reference evidence="7" key="1">
    <citation type="journal article" date="2016" name="Nat. Genet.">
        <title>A high-quality carrot genome assembly provides new insights into carotenoid accumulation and asterid genome evolution.</title>
        <authorList>
            <person name="Iorizzo M."/>
            <person name="Ellison S."/>
            <person name="Senalik D."/>
            <person name="Zeng P."/>
            <person name="Satapoomin P."/>
            <person name="Huang J."/>
            <person name="Bowman M."/>
            <person name="Iovene M."/>
            <person name="Sanseverino W."/>
            <person name="Cavagnaro P."/>
            <person name="Yildiz M."/>
            <person name="Macko-Podgorni A."/>
            <person name="Moranska E."/>
            <person name="Grzebelus E."/>
            <person name="Grzebelus D."/>
            <person name="Ashrafi H."/>
            <person name="Zheng Z."/>
            <person name="Cheng S."/>
            <person name="Spooner D."/>
            <person name="Van Deynze A."/>
            <person name="Simon P."/>
        </authorList>
    </citation>
    <scope>NUCLEOTIDE SEQUENCE [LARGE SCALE GENOMIC DNA]</scope>
    <source>
        <tissue evidence="7">Leaf</tissue>
    </source>
</reference>
<evidence type="ECO:0000313" key="7">
    <source>
        <dbReference type="EMBL" id="KZN02519.1"/>
    </source>
</evidence>
<dbReference type="InterPro" id="IPR013177">
    <property type="entry name" value="Ribosomal_mS38_C"/>
</dbReference>
<feature type="region of interest" description="Disordered" evidence="5">
    <location>
        <begin position="104"/>
        <end position="129"/>
    </location>
</feature>
<dbReference type="PANTHER" id="PTHR32035">
    <property type="entry name" value="AURORA KINASE A-INTERACTING PROTEIN"/>
    <property type="match status" value="1"/>
</dbReference>
<reference evidence="8" key="2">
    <citation type="submission" date="2022-03" db="EMBL/GenBank/DDBJ databases">
        <title>Draft title - Genomic analysis of global carrot germplasm unveils the trajectory of domestication and the origin of high carotenoid orange carrot.</title>
        <authorList>
            <person name="Iorizzo M."/>
            <person name="Ellison S."/>
            <person name="Senalik D."/>
            <person name="Macko-Podgorni A."/>
            <person name="Grzebelus D."/>
            <person name="Bostan H."/>
            <person name="Rolling W."/>
            <person name="Curaba J."/>
            <person name="Simon P."/>
        </authorList>
    </citation>
    <scope>NUCLEOTIDE SEQUENCE</scope>
    <source>
        <tissue evidence="8">Leaf</tissue>
    </source>
</reference>
<gene>
    <name evidence="7" type="ORF">DCAR_011273</name>
    <name evidence="8" type="ORF">DCAR_0312743</name>
</gene>